<protein>
    <submittedName>
        <fullName evidence="1">Uncharacterized protein</fullName>
    </submittedName>
</protein>
<feature type="non-terminal residue" evidence="1">
    <location>
        <position position="234"/>
    </location>
</feature>
<evidence type="ECO:0000313" key="2">
    <source>
        <dbReference type="Proteomes" id="UP001150603"/>
    </source>
</evidence>
<organism evidence="1 2">
    <name type="scientific">Linderina macrospora</name>
    <dbReference type="NCBI Taxonomy" id="4868"/>
    <lineage>
        <taxon>Eukaryota</taxon>
        <taxon>Fungi</taxon>
        <taxon>Fungi incertae sedis</taxon>
        <taxon>Zoopagomycota</taxon>
        <taxon>Kickxellomycotina</taxon>
        <taxon>Kickxellomycetes</taxon>
        <taxon>Kickxellales</taxon>
        <taxon>Kickxellaceae</taxon>
        <taxon>Linderina</taxon>
    </lineage>
</organism>
<dbReference type="EMBL" id="JANBPW010003807">
    <property type="protein sequence ID" value="KAJ1936635.1"/>
    <property type="molecule type" value="Genomic_DNA"/>
</dbReference>
<evidence type="ECO:0000313" key="1">
    <source>
        <dbReference type="EMBL" id="KAJ1936635.1"/>
    </source>
</evidence>
<dbReference type="Proteomes" id="UP001150603">
    <property type="component" value="Unassembled WGS sequence"/>
</dbReference>
<keyword evidence="2" id="KW-1185">Reference proteome</keyword>
<proteinExistence type="predicted"/>
<reference evidence="1" key="1">
    <citation type="submission" date="2022-07" db="EMBL/GenBank/DDBJ databases">
        <title>Phylogenomic reconstructions and comparative analyses of Kickxellomycotina fungi.</title>
        <authorList>
            <person name="Reynolds N.K."/>
            <person name="Stajich J.E."/>
            <person name="Barry K."/>
            <person name="Grigoriev I.V."/>
            <person name="Crous P."/>
            <person name="Smith M.E."/>
        </authorList>
    </citation>
    <scope>NUCLEOTIDE SEQUENCE</scope>
    <source>
        <strain evidence="1">NRRL 5244</strain>
    </source>
</reference>
<name>A0ACC1J3U0_9FUNG</name>
<gene>
    <name evidence="1" type="ORF">FBU59_004991</name>
</gene>
<comment type="caution">
    <text evidence="1">The sequence shown here is derived from an EMBL/GenBank/DDBJ whole genome shotgun (WGS) entry which is preliminary data.</text>
</comment>
<accession>A0ACC1J3U0</accession>
<sequence>MQIVTSFVLLAALASATAVPPHAPANNGRRNGPLLRLSAPAGDSGLFGFNDGAGGFPDYSPHMFGHNDITNVNYDEIYGDHASNIYSLYASASSKLKSFSMSSSASAASASAIASALAAKPTQVIQFPQPLQTPQPTIVPFDGQPAVTVVQAQGSPARTFVPMAQPAPFMDLPLVDPQQMQAPQMLPPQMQMLPPQMQADPQQMFPQTQMTNQGGSGGVSVVSVIPGTAFVAPV</sequence>